<gene>
    <name evidence="1" type="ORF">TrLO_g12507</name>
</gene>
<dbReference type="Proteomes" id="UP001165122">
    <property type="component" value="Unassembled WGS sequence"/>
</dbReference>
<proteinExistence type="predicted"/>
<evidence type="ECO:0000313" key="1">
    <source>
        <dbReference type="EMBL" id="GMI14685.1"/>
    </source>
</evidence>
<comment type="caution">
    <text evidence="1">The sequence shown here is derived from an EMBL/GenBank/DDBJ whole genome shotgun (WGS) entry which is preliminary data.</text>
</comment>
<reference evidence="2" key="1">
    <citation type="journal article" date="2023" name="Commun. Biol.">
        <title>Genome analysis of Parmales, the sister group of diatoms, reveals the evolutionary specialization of diatoms from phago-mixotrophs to photoautotrophs.</title>
        <authorList>
            <person name="Ban H."/>
            <person name="Sato S."/>
            <person name="Yoshikawa S."/>
            <person name="Yamada K."/>
            <person name="Nakamura Y."/>
            <person name="Ichinomiya M."/>
            <person name="Sato N."/>
            <person name="Blanc-Mathieu R."/>
            <person name="Endo H."/>
            <person name="Kuwata A."/>
            <person name="Ogata H."/>
        </authorList>
    </citation>
    <scope>NUCLEOTIDE SEQUENCE [LARGE SCALE GENOMIC DNA]</scope>
    <source>
        <strain evidence="2">NIES 3700</strain>
    </source>
</reference>
<evidence type="ECO:0000313" key="2">
    <source>
        <dbReference type="Proteomes" id="UP001165122"/>
    </source>
</evidence>
<name>A0A9W7FMD9_9STRA</name>
<dbReference type="EMBL" id="BRXW01000217">
    <property type="protein sequence ID" value="GMI14685.1"/>
    <property type="molecule type" value="Genomic_DNA"/>
</dbReference>
<accession>A0A9W7FMD9</accession>
<dbReference type="AlphaFoldDB" id="A0A9W7FMD9"/>
<sequence>MYYKTETIREKILCLKLILIDFSPFDSIKRCWIRKYLFESLCGQPQVLFCSYSKLIKIYDSLNSDFDLKRTERRHRLAYTKLNPEGTIQEYLEEEVKNRKRIEGEGGVKEFYGRRYGVQVNFGKALEKGKGREGLREMIEVYFEGRGEVP</sequence>
<organism evidence="1 2">
    <name type="scientific">Triparma laevis f. longispina</name>
    <dbReference type="NCBI Taxonomy" id="1714387"/>
    <lineage>
        <taxon>Eukaryota</taxon>
        <taxon>Sar</taxon>
        <taxon>Stramenopiles</taxon>
        <taxon>Ochrophyta</taxon>
        <taxon>Bolidophyceae</taxon>
        <taxon>Parmales</taxon>
        <taxon>Triparmaceae</taxon>
        <taxon>Triparma</taxon>
    </lineage>
</organism>
<protein>
    <submittedName>
        <fullName evidence="1">Uncharacterized protein</fullName>
    </submittedName>
</protein>
<keyword evidence="2" id="KW-1185">Reference proteome</keyword>